<dbReference type="GO" id="GO:0005886">
    <property type="term" value="C:plasma membrane"/>
    <property type="evidence" value="ECO:0007669"/>
    <property type="project" value="UniProtKB-SubCell"/>
</dbReference>
<keyword evidence="4 9" id="KW-0812">Transmembrane</keyword>
<feature type="transmembrane region" description="Helical" evidence="9">
    <location>
        <begin position="43"/>
        <end position="62"/>
    </location>
</feature>
<feature type="transmembrane region" description="Helical" evidence="9">
    <location>
        <begin position="20"/>
        <end position="37"/>
    </location>
</feature>
<evidence type="ECO:0008006" key="12">
    <source>
        <dbReference type="Google" id="ProtNLM"/>
    </source>
</evidence>
<evidence type="ECO:0000256" key="8">
    <source>
        <dbReference type="ARBA" id="ARBA00034708"/>
    </source>
</evidence>
<keyword evidence="5 9" id="KW-1133">Transmembrane helix</keyword>
<dbReference type="KEGG" id="proe:H9L23_14555"/>
<gene>
    <name evidence="10" type="ORF">H9L23_14555</name>
</gene>
<evidence type="ECO:0000256" key="7">
    <source>
        <dbReference type="ARBA" id="ARBA00023136"/>
    </source>
</evidence>
<keyword evidence="3" id="KW-1003">Cell membrane</keyword>
<dbReference type="Proteomes" id="UP000515806">
    <property type="component" value="Chromosome"/>
</dbReference>
<evidence type="ECO:0000256" key="9">
    <source>
        <dbReference type="SAM" id="Phobius"/>
    </source>
</evidence>
<keyword evidence="11" id="KW-1185">Reference proteome</keyword>
<evidence type="ECO:0000256" key="5">
    <source>
        <dbReference type="ARBA" id="ARBA00022989"/>
    </source>
</evidence>
<evidence type="ECO:0000256" key="4">
    <source>
        <dbReference type="ARBA" id="ARBA00022692"/>
    </source>
</evidence>
<name>A0A7G9QAJ7_9SPHI</name>
<evidence type="ECO:0000313" key="11">
    <source>
        <dbReference type="Proteomes" id="UP000515806"/>
    </source>
</evidence>
<sequence>MYINKNFNFRRLMEFAGRHLIWLALWSGIAVFVYKYLNIKWVAIPLSSVAIIGTAVAFYIGFKNNQAYDRLWEARKIWGSIVNGSRAWGTNLRAYVGNQFRKEALSEPEINDIVKTLVYRHIAWLYELRSELLAPTSWEHINQSVQIAKLTRRRIQNHGIGLLEGEYDQSQLSRHLQAGEYVDLIKYTNIATQIIDRQSQQLKQLRAQDLIDDFRHVELQKILNDFFEQQGKAERIKKFPLPRQYGTASLLFLSIFIFLLPFGLVAEFDRLGAYGTWLAVPVITLIGWLFVMMELVGDYSENPFEGLPNDIPMLSLCRTIEIDLKEMIRDEDIPLPIKPKKGVLM</sequence>
<dbReference type="InterPro" id="IPR044669">
    <property type="entry name" value="YneE/VCCN1/2-like"/>
</dbReference>
<evidence type="ECO:0000313" key="10">
    <source>
        <dbReference type="EMBL" id="QNN40372.1"/>
    </source>
</evidence>
<keyword evidence="6" id="KW-0406">Ion transport</keyword>
<keyword evidence="7 9" id="KW-0472">Membrane</keyword>
<keyword evidence="2" id="KW-0813">Transport</keyword>
<comment type="subcellular location">
    <subcellularLocation>
        <location evidence="1">Cell membrane</location>
        <topology evidence="1">Multi-pass membrane protein</topology>
    </subcellularLocation>
</comment>
<evidence type="ECO:0000256" key="3">
    <source>
        <dbReference type="ARBA" id="ARBA00022475"/>
    </source>
</evidence>
<feature type="transmembrane region" description="Helical" evidence="9">
    <location>
        <begin position="245"/>
        <end position="265"/>
    </location>
</feature>
<dbReference type="GO" id="GO:0005254">
    <property type="term" value="F:chloride channel activity"/>
    <property type="evidence" value="ECO:0007669"/>
    <property type="project" value="InterPro"/>
</dbReference>
<feature type="transmembrane region" description="Helical" evidence="9">
    <location>
        <begin position="271"/>
        <end position="291"/>
    </location>
</feature>
<dbReference type="Pfam" id="PF25539">
    <property type="entry name" value="Bestrophin_2"/>
    <property type="match status" value="1"/>
</dbReference>
<comment type="similarity">
    <text evidence="8">Belongs to the anion channel-forming bestrophin (TC 1.A.46) family.</text>
</comment>
<evidence type="ECO:0000256" key="1">
    <source>
        <dbReference type="ARBA" id="ARBA00004651"/>
    </source>
</evidence>
<protein>
    <recommendedName>
        <fullName evidence="12">Multidrug transporter</fullName>
    </recommendedName>
</protein>
<proteinExistence type="inferred from homology"/>
<dbReference type="PANTHER" id="PTHR33281">
    <property type="entry name" value="UPF0187 PROTEIN YNEE"/>
    <property type="match status" value="1"/>
</dbReference>
<dbReference type="AlphaFoldDB" id="A0A7G9QAJ7"/>
<evidence type="ECO:0000256" key="2">
    <source>
        <dbReference type="ARBA" id="ARBA00022448"/>
    </source>
</evidence>
<dbReference type="PANTHER" id="PTHR33281:SF19">
    <property type="entry name" value="VOLTAGE-DEPENDENT ANION CHANNEL-FORMING PROTEIN YNEE"/>
    <property type="match status" value="1"/>
</dbReference>
<evidence type="ECO:0000256" key="6">
    <source>
        <dbReference type="ARBA" id="ARBA00023065"/>
    </source>
</evidence>
<reference evidence="10 11" key="1">
    <citation type="submission" date="2020-08" db="EMBL/GenBank/DDBJ databases">
        <title>Genome sequence of Pedobacter roseus KACC 11594T.</title>
        <authorList>
            <person name="Hyun D.-W."/>
            <person name="Bae J.-W."/>
        </authorList>
    </citation>
    <scope>NUCLEOTIDE SEQUENCE [LARGE SCALE GENOMIC DNA]</scope>
    <source>
        <strain evidence="10 11">KACC 11594</strain>
    </source>
</reference>
<dbReference type="EMBL" id="CP060723">
    <property type="protein sequence ID" value="QNN40372.1"/>
    <property type="molecule type" value="Genomic_DNA"/>
</dbReference>
<accession>A0A7G9QAJ7</accession>
<organism evidence="10 11">
    <name type="scientific">Pedobacter roseus</name>
    <dbReference type="NCBI Taxonomy" id="336820"/>
    <lineage>
        <taxon>Bacteria</taxon>
        <taxon>Pseudomonadati</taxon>
        <taxon>Bacteroidota</taxon>
        <taxon>Sphingobacteriia</taxon>
        <taxon>Sphingobacteriales</taxon>
        <taxon>Sphingobacteriaceae</taxon>
        <taxon>Pedobacter</taxon>
    </lineage>
</organism>